<gene>
    <name evidence="2" type="ORF">F5878DRAFT_625821</name>
</gene>
<proteinExistence type="predicted"/>
<comment type="caution">
    <text evidence="2">The sequence shown here is derived from an EMBL/GenBank/DDBJ whole genome shotgun (WGS) entry which is preliminary data.</text>
</comment>
<keyword evidence="3" id="KW-1185">Reference proteome</keyword>
<dbReference type="Proteomes" id="UP001163846">
    <property type="component" value="Unassembled WGS sequence"/>
</dbReference>
<dbReference type="EMBL" id="MU806341">
    <property type="protein sequence ID" value="KAJ3836195.1"/>
    <property type="molecule type" value="Genomic_DNA"/>
</dbReference>
<name>A0AA38P4J9_9AGAR</name>
<evidence type="ECO:0000313" key="2">
    <source>
        <dbReference type="EMBL" id="KAJ3836195.1"/>
    </source>
</evidence>
<organism evidence="2 3">
    <name type="scientific">Lentinula raphanica</name>
    <dbReference type="NCBI Taxonomy" id="153919"/>
    <lineage>
        <taxon>Eukaryota</taxon>
        <taxon>Fungi</taxon>
        <taxon>Dikarya</taxon>
        <taxon>Basidiomycota</taxon>
        <taxon>Agaricomycotina</taxon>
        <taxon>Agaricomycetes</taxon>
        <taxon>Agaricomycetidae</taxon>
        <taxon>Agaricales</taxon>
        <taxon>Marasmiineae</taxon>
        <taxon>Omphalotaceae</taxon>
        <taxon>Lentinula</taxon>
    </lineage>
</organism>
<evidence type="ECO:0000313" key="3">
    <source>
        <dbReference type="Proteomes" id="UP001163846"/>
    </source>
</evidence>
<protein>
    <submittedName>
        <fullName evidence="2">Uncharacterized protein</fullName>
    </submittedName>
</protein>
<reference evidence="2" key="1">
    <citation type="submission" date="2022-08" db="EMBL/GenBank/DDBJ databases">
        <authorList>
            <consortium name="DOE Joint Genome Institute"/>
            <person name="Min B."/>
            <person name="Riley R."/>
            <person name="Sierra-Patev S."/>
            <person name="Naranjo-Ortiz M."/>
            <person name="Looney B."/>
            <person name="Konkel Z."/>
            <person name="Slot J.C."/>
            <person name="Sakamoto Y."/>
            <person name="Steenwyk J.L."/>
            <person name="Rokas A."/>
            <person name="Carro J."/>
            <person name="Camarero S."/>
            <person name="Ferreira P."/>
            <person name="Molpeceres G."/>
            <person name="Ruiz-Duenas F.J."/>
            <person name="Serrano A."/>
            <person name="Henrissat B."/>
            <person name="Drula E."/>
            <person name="Hughes K.W."/>
            <person name="Mata J.L."/>
            <person name="Ishikawa N.K."/>
            <person name="Vargas-Isla R."/>
            <person name="Ushijima S."/>
            <person name="Smith C.A."/>
            <person name="Ahrendt S."/>
            <person name="Andreopoulos W."/>
            <person name="He G."/>
            <person name="Labutti K."/>
            <person name="Lipzen A."/>
            <person name="Ng V."/>
            <person name="Sandor L."/>
            <person name="Barry K."/>
            <person name="Martinez A.T."/>
            <person name="Xiao Y."/>
            <person name="Gibbons J.G."/>
            <person name="Terashima K."/>
            <person name="Hibbett D.S."/>
            <person name="Grigoriev I.V."/>
        </authorList>
    </citation>
    <scope>NUCLEOTIDE SEQUENCE</scope>
    <source>
        <strain evidence="2">TFB9207</strain>
    </source>
</reference>
<feature type="compositionally biased region" description="Polar residues" evidence="1">
    <location>
        <begin position="81"/>
        <end position="91"/>
    </location>
</feature>
<feature type="region of interest" description="Disordered" evidence="1">
    <location>
        <begin position="63"/>
        <end position="91"/>
    </location>
</feature>
<dbReference type="AlphaFoldDB" id="A0AA38P4J9"/>
<evidence type="ECO:0000256" key="1">
    <source>
        <dbReference type="SAM" id="MobiDB-lite"/>
    </source>
</evidence>
<sequence>MNDACDLTNQIVERDITFSFPFARPESPPGLSRQPPAFMREEEEDIAAMLSIRAGQESACRRCHKERKESESSRTTASTAQDSLCPSEPRSSVTSVYSISVLSEDEEEDVEEVEVYEVKRAQTQSMEVKRGVLMTWRTSRPPGSMPDMPTVVISESSSDTGALNTVTSGNEGFLQPLPALLVTQPSNISLVSTTSTVSVDLDEFPLPPSLPPFPKTQAIDIPLMLEVPAARDSHCQTYRMSREEKRSTVEQVITLYEGY</sequence>
<accession>A0AA38P4J9</accession>